<name>A0AA39TM22_9PEZI</name>
<reference evidence="2" key="1">
    <citation type="submission" date="2023-06" db="EMBL/GenBank/DDBJ databases">
        <title>Genome-scale phylogeny and comparative genomics of the fungal order Sordariales.</title>
        <authorList>
            <consortium name="Lawrence Berkeley National Laboratory"/>
            <person name="Hensen N."/>
            <person name="Bonometti L."/>
            <person name="Westerberg I."/>
            <person name="Brannstrom I.O."/>
            <person name="Guillou S."/>
            <person name="Cros-Aarteil S."/>
            <person name="Calhoun S."/>
            <person name="Haridas S."/>
            <person name="Kuo A."/>
            <person name="Mondo S."/>
            <person name="Pangilinan J."/>
            <person name="Riley R."/>
            <person name="LaButti K."/>
            <person name="Andreopoulos B."/>
            <person name="Lipzen A."/>
            <person name="Chen C."/>
            <person name="Yanf M."/>
            <person name="Daum C."/>
            <person name="Ng V."/>
            <person name="Clum A."/>
            <person name="Steindorff A."/>
            <person name="Ohm R."/>
            <person name="Martin F."/>
            <person name="Silar P."/>
            <person name="Natvig D."/>
            <person name="Lalanne C."/>
            <person name="Gautier V."/>
            <person name="Ament-velasquez S.L."/>
            <person name="Kruys A."/>
            <person name="Hutchinson M.I."/>
            <person name="Powell A.J."/>
            <person name="Barry K."/>
            <person name="Miller A.N."/>
            <person name="Grigoriev I.V."/>
            <person name="Debuchy R."/>
            <person name="Gladieux P."/>
            <person name="Thoren M.H."/>
            <person name="Johannesson H."/>
        </authorList>
    </citation>
    <scope>NUCLEOTIDE SEQUENCE</scope>
    <source>
        <strain evidence="2">SMH3391-2</strain>
    </source>
</reference>
<organism evidence="2 3">
    <name type="scientific">Bombardia bombarda</name>
    <dbReference type="NCBI Taxonomy" id="252184"/>
    <lineage>
        <taxon>Eukaryota</taxon>
        <taxon>Fungi</taxon>
        <taxon>Dikarya</taxon>
        <taxon>Ascomycota</taxon>
        <taxon>Pezizomycotina</taxon>
        <taxon>Sordariomycetes</taxon>
        <taxon>Sordariomycetidae</taxon>
        <taxon>Sordariales</taxon>
        <taxon>Lasiosphaeriaceae</taxon>
        <taxon>Bombardia</taxon>
    </lineage>
</organism>
<protein>
    <submittedName>
        <fullName evidence="2">Uncharacterized protein</fullName>
    </submittedName>
</protein>
<comment type="caution">
    <text evidence="2">The sequence shown here is derived from an EMBL/GenBank/DDBJ whole genome shotgun (WGS) entry which is preliminary data.</text>
</comment>
<feature type="region of interest" description="Disordered" evidence="1">
    <location>
        <begin position="1"/>
        <end position="121"/>
    </location>
</feature>
<accession>A0AA39TM22</accession>
<proteinExistence type="predicted"/>
<evidence type="ECO:0000256" key="1">
    <source>
        <dbReference type="SAM" id="MobiDB-lite"/>
    </source>
</evidence>
<feature type="compositionally biased region" description="Polar residues" evidence="1">
    <location>
        <begin position="1"/>
        <end position="10"/>
    </location>
</feature>
<dbReference type="EMBL" id="JAULSR010000011">
    <property type="protein sequence ID" value="KAK0610086.1"/>
    <property type="molecule type" value="Genomic_DNA"/>
</dbReference>
<evidence type="ECO:0000313" key="2">
    <source>
        <dbReference type="EMBL" id="KAK0610086.1"/>
    </source>
</evidence>
<dbReference type="AlphaFoldDB" id="A0AA39TM22"/>
<sequence length="518" mass="56699">MAPRQGSISSDWEDVGDDNMSVISLPSSDDEASSVAPYERAPPSPALATALDSSTSNSQYVLAIRSAPVPAQPDDHDEMSESAQLGCNDDGGASLSEKEEDVEAKAGHNHSSGASTSSSLAEMRDQVVENPFLDPPPSEGFADDSFDDTVDELFDDGSRDVDPIFLQKTLHSLREILDDTAVVLSDLPLPNCEIMEPSMGLCGRLSRQVSELDPIVSGYAKLWPTSSRDLPLDPGLHSWLSGVRVKILSLQAEAQRIGRDPNPKASHTFLPSIWEDLDEYERKMADFLPIMRVDYNEFHTKQMMLPTAPPLDAFNDANPAARSAPIDIPHSHAPSHEMWMLRRNLYHLKDVIQKAIEKLSDITGILQRSSQTSLASLAKDLVQVYGRLFNTIGLVLSNHGSDWIDSGLNGGLTYFEFLELDPNCVADFSRQLTSVLRQVGGTASENGSGALYPGVNNNIMEPFIHDRYVASMRHELIDVGATIEASPIECLESLAIVLEATFTPQRDRDSPRSNNQGR</sequence>
<keyword evidence="3" id="KW-1185">Reference proteome</keyword>
<feature type="compositionally biased region" description="Polar residues" evidence="1">
    <location>
        <begin position="51"/>
        <end position="60"/>
    </location>
</feature>
<evidence type="ECO:0000313" key="3">
    <source>
        <dbReference type="Proteomes" id="UP001174934"/>
    </source>
</evidence>
<gene>
    <name evidence="2" type="ORF">B0T17DRAFT_621363</name>
</gene>
<dbReference type="Proteomes" id="UP001174934">
    <property type="component" value="Unassembled WGS sequence"/>
</dbReference>